<reference evidence="1" key="1">
    <citation type="submission" date="2023-03" db="EMBL/GenBank/DDBJ databases">
        <title>Andean soil-derived lignocellulolytic bacterial consortium as a source of novel taxa and putative plastic-active enzymes.</title>
        <authorList>
            <person name="Diaz-Garcia L."/>
            <person name="Chuvochina M."/>
            <person name="Feuerriegel G."/>
            <person name="Bunk B."/>
            <person name="Sproer C."/>
            <person name="Streit W.R."/>
            <person name="Rodriguez L.M."/>
            <person name="Overmann J."/>
            <person name="Jimenez D.J."/>
        </authorList>
    </citation>
    <scope>NUCLEOTIDE SEQUENCE</scope>
    <source>
        <strain evidence="1">MAG 3858</strain>
    </source>
</reference>
<proteinExistence type="predicted"/>
<evidence type="ECO:0008006" key="3">
    <source>
        <dbReference type="Google" id="ProtNLM"/>
    </source>
</evidence>
<name>A0AAJ5W650_9SPHI</name>
<accession>A0AAJ5W650</accession>
<dbReference type="EMBL" id="CP119313">
    <property type="protein sequence ID" value="WEK17845.1"/>
    <property type="molecule type" value="Genomic_DNA"/>
</dbReference>
<dbReference type="Proteomes" id="UP001214530">
    <property type="component" value="Chromosome"/>
</dbReference>
<dbReference type="AlphaFoldDB" id="A0AAJ5W650"/>
<evidence type="ECO:0000313" key="2">
    <source>
        <dbReference type="Proteomes" id="UP001214530"/>
    </source>
</evidence>
<gene>
    <name evidence="1" type="ORF">P0Y49_13660</name>
</gene>
<sequence>MKNAWILVFAICFAACKKDAEVFKTTSSINVINAAVDLGGLKVNPTGKAYSFANTTNQVLYGANRFYYAELGYKALIAVATADTTKLLFNESHNMESGFYTLYISGTAAKVESMLLKEVDFPFIKTDVSTPASANFVTNVRFVNLSPNSPAVKIKIKNNAVNEVDNLTYKGISNWNRYTNKATATTPYIFEVRDASSDALLLSYTFNATVTNRFKNVALIIKGLVGTSTGVNAFGIFVVNYF</sequence>
<organism evidence="1 2">
    <name type="scientific">Candidatus Pedobacter colombiensis</name>
    <dbReference type="NCBI Taxonomy" id="3121371"/>
    <lineage>
        <taxon>Bacteria</taxon>
        <taxon>Pseudomonadati</taxon>
        <taxon>Bacteroidota</taxon>
        <taxon>Sphingobacteriia</taxon>
        <taxon>Sphingobacteriales</taxon>
        <taxon>Sphingobacteriaceae</taxon>
        <taxon>Pedobacter</taxon>
    </lineage>
</organism>
<evidence type="ECO:0000313" key="1">
    <source>
        <dbReference type="EMBL" id="WEK17845.1"/>
    </source>
</evidence>
<protein>
    <recommendedName>
        <fullName evidence="3">DUF4397 domain-containing protein</fullName>
    </recommendedName>
</protein>